<organism evidence="13 14">
    <name type="scientific">Conexivisphaera calida</name>
    <dbReference type="NCBI Taxonomy" id="1874277"/>
    <lineage>
        <taxon>Archaea</taxon>
        <taxon>Nitrososphaerota</taxon>
        <taxon>Conexivisphaeria</taxon>
        <taxon>Conexivisphaerales</taxon>
        <taxon>Conexivisphaeraceae</taxon>
        <taxon>Conexivisphaera</taxon>
    </lineage>
</organism>
<dbReference type="KEGG" id="ccai:NAS2_0495"/>
<evidence type="ECO:0000256" key="9">
    <source>
        <dbReference type="ARBA" id="ARBA00047380"/>
    </source>
</evidence>
<dbReference type="PROSITE" id="PS01234">
    <property type="entry name" value="GATB"/>
    <property type="match status" value="1"/>
</dbReference>
<comment type="catalytic activity">
    <reaction evidence="9 11">
        <text>L-aspartyl-tRNA(Asn) + L-glutamine + ATP + H2O = L-asparaginyl-tRNA(Asn) + L-glutamate + ADP + phosphate + 2 H(+)</text>
        <dbReference type="Rhea" id="RHEA:14513"/>
        <dbReference type="Rhea" id="RHEA-COMP:9674"/>
        <dbReference type="Rhea" id="RHEA-COMP:9677"/>
        <dbReference type="ChEBI" id="CHEBI:15377"/>
        <dbReference type="ChEBI" id="CHEBI:15378"/>
        <dbReference type="ChEBI" id="CHEBI:29985"/>
        <dbReference type="ChEBI" id="CHEBI:30616"/>
        <dbReference type="ChEBI" id="CHEBI:43474"/>
        <dbReference type="ChEBI" id="CHEBI:58359"/>
        <dbReference type="ChEBI" id="CHEBI:78515"/>
        <dbReference type="ChEBI" id="CHEBI:78516"/>
        <dbReference type="ChEBI" id="CHEBI:456216"/>
    </reaction>
</comment>
<dbReference type="PANTHER" id="PTHR11659">
    <property type="entry name" value="GLUTAMYL-TRNA GLN AMIDOTRANSFERASE SUBUNIT B MITOCHONDRIAL AND PROKARYOTIC PET112-RELATED"/>
    <property type="match status" value="1"/>
</dbReference>
<dbReference type="InterPro" id="IPR014746">
    <property type="entry name" value="Gln_synth/guanido_kin_cat_dom"/>
</dbReference>
<dbReference type="InterPro" id="IPR017959">
    <property type="entry name" value="Asn/Gln-tRNA_amidoTrfase_suB/E"/>
</dbReference>
<evidence type="ECO:0000256" key="7">
    <source>
        <dbReference type="ARBA" id="ARBA00022917"/>
    </source>
</evidence>
<name>A0A4P2VBG4_9ARCH</name>
<keyword evidence="6 11" id="KW-0067">ATP-binding</keyword>
<evidence type="ECO:0000256" key="5">
    <source>
        <dbReference type="ARBA" id="ARBA00022741"/>
    </source>
</evidence>
<evidence type="ECO:0000313" key="13">
    <source>
        <dbReference type="EMBL" id="BBE41884.1"/>
    </source>
</evidence>
<dbReference type="InterPro" id="IPR023168">
    <property type="entry name" value="GatB_Yqey_C_2"/>
</dbReference>
<dbReference type="SUPFAM" id="SSF55931">
    <property type="entry name" value="Glutamine synthetase/guanido kinase"/>
    <property type="match status" value="1"/>
</dbReference>
<dbReference type="SUPFAM" id="SSF89095">
    <property type="entry name" value="GatB/YqeY motif"/>
    <property type="match status" value="1"/>
</dbReference>
<dbReference type="Proteomes" id="UP000509448">
    <property type="component" value="Chromosome"/>
</dbReference>
<dbReference type="GO" id="GO:0006412">
    <property type="term" value="P:translation"/>
    <property type="evidence" value="ECO:0007669"/>
    <property type="project" value="UniProtKB-UniRule"/>
</dbReference>
<dbReference type="GO" id="GO:0050566">
    <property type="term" value="F:asparaginyl-tRNA synthase (glutamine-hydrolyzing) activity"/>
    <property type="evidence" value="ECO:0007669"/>
    <property type="project" value="RHEA"/>
</dbReference>
<gene>
    <name evidence="11" type="primary">gatB</name>
    <name evidence="13" type="ORF">NAS2_0495</name>
</gene>
<dbReference type="Gene3D" id="1.10.150.380">
    <property type="entry name" value="GatB domain, N-terminal subdomain"/>
    <property type="match status" value="1"/>
</dbReference>
<sequence length="498" mass="55544">MGARDDGSVVESSSGARIGLEVHVQVLSLRTKLFCSCSSDYRGKQPNTNVCPVCMGLPGTLPVLNGRIVEEALKVALALHCRINRVSRFWRKNYFYPDLAKNYQISQYDRAGGVPFAQDCALRIRGGKSVRIRRVHVEEDPARIHYEGSMAQSPYALVDYNRHGIALLEIVTEPDMETPEEARDFLERLSGILEYLGIYRSDVEGAMRCDVNVSVGGGNRVEVKNVSGFSDVERAIRFELTRQGSRRTRRLAVERETRHWDEVRRITVSMRSKEAEEEYRYFPEPDLPPLIVRDEDVEKVRSGLPRLPEDRLREYVEVHGLNQTLAEPLAYSPYLSELFEECVSRGADPRGAAALITVDLLSYANAHGAEPQDVHPDPGLIVELSKLMGGGLSHKDAKDALNYALEKGVGLEEALRALGMRVTLGEDIRAGGPSAEGEGAIRRVVEDVLRRNPRAVEDARRNPRAVDYIVGMVLKELGRGTNAKLVARIVAETLDQDK</sequence>
<evidence type="ECO:0000259" key="12">
    <source>
        <dbReference type="SMART" id="SM00845"/>
    </source>
</evidence>
<dbReference type="InterPro" id="IPR006075">
    <property type="entry name" value="Asn/Gln-tRNA_Trfase_suB/E_cat"/>
</dbReference>
<dbReference type="GO" id="GO:0050567">
    <property type="term" value="F:glutaminyl-tRNA synthase (glutamine-hydrolyzing) activity"/>
    <property type="evidence" value="ECO:0007669"/>
    <property type="project" value="UniProtKB-UniRule"/>
</dbReference>
<evidence type="ECO:0000256" key="4">
    <source>
        <dbReference type="ARBA" id="ARBA00022598"/>
    </source>
</evidence>
<evidence type="ECO:0000256" key="8">
    <source>
        <dbReference type="ARBA" id="ARBA00024799"/>
    </source>
</evidence>
<accession>A0A4P2VBG4</accession>
<dbReference type="NCBIfam" id="TIGR00133">
    <property type="entry name" value="gatB"/>
    <property type="match status" value="1"/>
</dbReference>
<evidence type="ECO:0000256" key="3">
    <source>
        <dbReference type="ARBA" id="ARBA00016923"/>
    </source>
</evidence>
<evidence type="ECO:0000256" key="2">
    <source>
        <dbReference type="ARBA" id="ARBA00011123"/>
    </source>
</evidence>
<dbReference type="InterPro" id="IPR004413">
    <property type="entry name" value="GatB"/>
</dbReference>
<keyword evidence="4 11" id="KW-0436">Ligase</keyword>
<keyword evidence="5 11" id="KW-0547">Nucleotide-binding</keyword>
<protein>
    <recommendedName>
        <fullName evidence="3 11">Aspartyl/glutamyl-tRNA(Asn/Gln) amidotransferase subunit B</fullName>
        <shortName evidence="11">Asp/Glu-ADT subunit B</shortName>
        <ecNumber evidence="11">6.3.5.-</ecNumber>
    </recommendedName>
</protein>
<dbReference type="GO" id="GO:0070681">
    <property type="term" value="P:glutaminyl-tRNAGln biosynthesis via transamidation"/>
    <property type="evidence" value="ECO:0007669"/>
    <property type="project" value="TreeGrafter"/>
</dbReference>
<comment type="similarity">
    <text evidence="1 11">Belongs to the GatB/GatE family. GatB subfamily.</text>
</comment>
<dbReference type="EC" id="6.3.5.-" evidence="11"/>
<keyword evidence="14" id="KW-1185">Reference proteome</keyword>
<dbReference type="AlphaFoldDB" id="A0A4P2VBG4"/>
<evidence type="ECO:0000256" key="10">
    <source>
        <dbReference type="ARBA" id="ARBA00047913"/>
    </source>
</evidence>
<evidence type="ECO:0000256" key="1">
    <source>
        <dbReference type="ARBA" id="ARBA00005306"/>
    </source>
</evidence>
<proteinExistence type="inferred from homology"/>
<dbReference type="NCBIfam" id="NF004012">
    <property type="entry name" value="PRK05477.1-2"/>
    <property type="match status" value="1"/>
</dbReference>
<dbReference type="SMART" id="SM00845">
    <property type="entry name" value="GatB_Yqey"/>
    <property type="match status" value="1"/>
</dbReference>
<dbReference type="InterPro" id="IPR017958">
    <property type="entry name" value="Gln-tRNA_amidoTrfase_suB_CS"/>
</dbReference>
<evidence type="ECO:0000256" key="6">
    <source>
        <dbReference type="ARBA" id="ARBA00022840"/>
    </source>
</evidence>
<dbReference type="InterPro" id="IPR042114">
    <property type="entry name" value="GatB_C_1"/>
</dbReference>
<dbReference type="GO" id="GO:0005524">
    <property type="term" value="F:ATP binding"/>
    <property type="evidence" value="ECO:0007669"/>
    <property type="project" value="UniProtKB-KW"/>
</dbReference>
<dbReference type="GO" id="GO:0016740">
    <property type="term" value="F:transferase activity"/>
    <property type="evidence" value="ECO:0007669"/>
    <property type="project" value="UniProtKB-KW"/>
</dbReference>
<evidence type="ECO:0000313" key="14">
    <source>
        <dbReference type="Proteomes" id="UP000509448"/>
    </source>
</evidence>
<comment type="function">
    <text evidence="8 11">Allows the formation of correctly charged Asn-tRNA(Asn) or Gln-tRNA(Gln) through the transamidation of misacylated Asp-tRNA(Asn) or Glu-tRNA(Gln) in organisms which lack either or both of asparaginyl-tRNA or glutaminyl-tRNA synthetases. The reaction takes place in the presence of glutamine and ATP through an activated phospho-Asp-tRNA(Asn) or phospho-Glu-tRNA(Gln).</text>
</comment>
<keyword evidence="7 11" id="KW-0648">Protein biosynthesis</keyword>
<dbReference type="PANTHER" id="PTHR11659:SF0">
    <property type="entry name" value="GLUTAMYL-TRNA(GLN) AMIDOTRANSFERASE SUBUNIT B, MITOCHONDRIAL"/>
    <property type="match status" value="1"/>
</dbReference>
<keyword evidence="13" id="KW-0808">Transferase</keyword>
<dbReference type="Pfam" id="PF02934">
    <property type="entry name" value="GatB_N"/>
    <property type="match status" value="1"/>
</dbReference>
<dbReference type="HAMAP" id="MF_00121">
    <property type="entry name" value="GatB"/>
    <property type="match status" value="1"/>
</dbReference>
<dbReference type="EMBL" id="AP018732">
    <property type="protein sequence ID" value="BBE41884.1"/>
    <property type="molecule type" value="Genomic_DNA"/>
</dbReference>
<dbReference type="Pfam" id="PF02637">
    <property type="entry name" value="GatB_Yqey"/>
    <property type="match status" value="1"/>
</dbReference>
<dbReference type="Gene3D" id="1.10.10.410">
    <property type="match status" value="1"/>
</dbReference>
<dbReference type="InterPro" id="IPR003789">
    <property type="entry name" value="Asn/Gln_tRNA_amidoTrase-B-like"/>
</dbReference>
<reference evidence="13 14" key="1">
    <citation type="journal article" date="2019" name="ISME J.">
        <title>Isolation and characterization of a thermophilic sulfur- and iron-reducing thaumarchaeote from a terrestrial acidic hot spring.</title>
        <authorList>
            <person name="Kato S."/>
            <person name="Itoh T."/>
            <person name="Yuki M."/>
            <person name="Nagamori M."/>
            <person name="Ohnishi M."/>
            <person name="Uematsu K."/>
            <person name="Suzuki K."/>
            <person name="Takashina T."/>
            <person name="Ohkuma M."/>
        </authorList>
    </citation>
    <scope>NUCLEOTIDE SEQUENCE [LARGE SCALE GENOMIC DNA]</scope>
    <source>
        <strain evidence="13 14">NAS-02</strain>
    </source>
</reference>
<dbReference type="InterPro" id="IPR018027">
    <property type="entry name" value="Asn/Gln_amidotransferase"/>
</dbReference>
<comment type="catalytic activity">
    <reaction evidence="10 11">
        <text>L-glutamyl-tRNA(Gln) + L-glutamine + ATP + H2O = L-glutaminyl-tRNA(Gln) + L-glutamate + ADP + phosphate + H(+)</text>
        <dbReference type="Rhea" id="RHEA:17521"/>
        <dbReference type="Rhea" id="RHEA-COMP:9681"/>
        <dbReference type="Rhea" id="RHEA-COMP:9684"/>
        <dbReference type="ChEBI" id="CHEBI:15377"/>
        <dbReference type="ChEBI" id="CHEBI:15378"/>
        <dbReference type="ChEBI" id="CHEBI:29985"/>
        <dbReference type="ChEBI" id="CHEBI:30616"/>
        <dbReference type="ChEBI" id="CHEBI:43474"/>
        <dbReference type="ChEBI" id="CHEBI:58359"/>
        <dbReference type="ChEBI" id="CHEBI:78520"/>
        <dbReference type="ChEBI" id="CHEBI:78521"/>
        <dbReference type="ChEBI" id="CHEBI:456216"/>
    </reaction>
</comment>
<feature type="domain" description="Asn/Gln amidotransferase" evidence="12">
    <location>
        <begin position="337"/>
        <end position="494"/>
    </location>
</feature>
<evidence type="ECO:0000256" key="11">
    <source>
        <dbReference type="HAMAP-Rule" id="MF_00121"/>
    </source>
</evidence>
<comment type="subunit">
    <text evidence="2 11">Heterotrimer of A, B and C subunits.</text>
</comment>